<dbReference type="EMBL" id="AJWK01017239">
    <property type="status" value="NOT_ANNOTATED_CDS"/>
    <property type="molecule type" value="Genomic_DNA"/>
</dbReference>
<name>A0A1B0CLH7_LUTLO</name>
<feature type="compositionally biased region" description="Polar residues" evidence="1">
    <location>
        <begin position="205"/>
        <end position="221"/>
    </location>
</feature>
<proteinExistence type="predicted"/>
<organism evidence="2 3">
    <name type="scientific">Lutzomyia longipalpis</name>
    <name type="common">Sand fly</name>
    <dbReference type="NCBI Taxonomy" id="7200"/>
    <lineage>
        <taxon>Eukaryota</taxon>
        <taxon>Metazoa</taxon>
        <taxon>Ecdysozoa</taxon>
        <taxon>Arthropoda</taxon>
        <taxon>Hexapoda</taxon>
        <taxon>Insecta</taxon>
        <taxon>Pterygota</taxon>
        <taxon>Neoptera</taxon>
        <taxon>Endopterygota</taxon>
        <taxon>Diptera</taxon>
        <taxon>Nematocera</taxon>
        <taxon>Psychodoidea</taxon>
        <taxon>Psychodidae</taxon>
        <taxon>Lutzomyia</taxon>
        <taxon>Lutzomyia</taxon>
    </lineage>
</organism>
<dbReference type="EMBL" id="AJWK01017244">
    <property type="status" value="NOT_ANNOTATED_CDS"/>
    <property type="molecule type" value="Genomic_DNA"/>
</dbReference>
<evidence type="ECO:0000313" key="3">
    <source>
        <dbReference type="Proteomes" id="UP000092461"/>
    </source>
</evidence>
<dbReference type="EnsemblMetazoa" id="LLOJ005464-RA">
    <property type="protein sequence ID" value="LLOJ005464-PA"/>
    <property type="gene ID" value="LLOJ005464"/>
</dbReference>
<feature type="region of interest" description="Disordered" evidence="1">
    <location>
        <begin position="180"/>
        <end position="241"/>
    </location>
</feature>
<dbReference type="EMBL" id="AJWK01017243">
    <property type="status" value="NOT_ANNOTATED_CDS"/>
    <property type="molecule type" value="Genomic_DNA"/>
</dbReference>
<protein>
    <submittedName>
        <fullName evidence="2">Uncharacterized protein</fullName>
    </submittedName>
</protein>
<reference evidence="2" key="1">
    <citation type="submission" date="2020-05" db="UniProtKB">
        <authorList>
            <consortium name="EnsemblMetazoa"/>
        </authorList>
    </citation>
    <scope>IDENTIFICATION</scope>
    <source>
        <strain evidence="2">Jacobina</strain>
    </source>
</reference>
<feature type="compositionally biased region" description="Polar residues" evidence="1">
    <location>
        <begin position="329"/>
        <end position="347"/>
    </location>
</feature>
<dbReference type="EMBL" id="AJWK01017241">
    <property type="status" value="NOT_ANNOTATED_CDS"/>
    <property type="molecule type" value="Genomic_DNA"/>
</dbReference>
<dbReference type="AlphaFoldDB" id="A0A1B0CLH7"/>
<evidence type="ECO:0000313" key="2">
    <source>
        <dbReference type="EnsemblMetazoa" id="LLOJ005464-PA"/>
    </source>
</evidence>
<accession>A0A1B0CLH7</accession>
<dbReference type="VEuPathDB" id="VectorBase:LLOJ005464"/>
<keyword evidence="3" id="KW-1185">Reference proteome</keyword>
<dbReference type="Proteomes" id="UP000092461">
    <property type="component" value="Unassembled WGS sequence"/>
</dbReference>
<dbReference type="EMBL" id="AJWK01017245">
    <property type="status" value="NOT_ANNOTATED_CDS"/>
    <property type="molecule type" value="Genomic_DNA"/>
</dbReference>
<feature type="compositionally biased region" description="Basic and acidic residues" evidence="1">
    <location>
        <begin position="222"/>
        <end position="240"/>
    </location>
</feature>
<feature type="region of interest" description="Disordered" evidence="1">
    <location>
        <begin position="329"/>
        <end position="350"/>
    </location>
</feature>
<dbReference type="EMBL" id="AJWK01017240">
    <property type="status" value="NOT_ANNOTATED_CDS"/>
    <property type="molecule type" value="Genomic_DNA"/>
</dbReference>
<dbReference type="EMBL" id="AJWK01017242">
    <property type="status" value="NOT_ANNOTATED_CDS"/>
    <property type="molecule type" value="Genomic_DNA"/>
</dbReference>
<evidence type="ECO:0000256" key="1">
    <source>
        <dbReference type="SAM" id="MobiDB-lite"/>
    </source>
</evidence>
<dbReference type="VEuPathDB" id="VectorBase:LLONM1_001954"/>
<sequence>MQFRIPQVAATFSHHWIMPLPALDIQHSEFQHLNCPLHQRLVRMIRDQENEQIIDHRNATNDYQYVTKESAEKCLFDGALVPKSQATCESKPGCRVIQKTGECCPDFQCQCERDEHVKVGPTEMMFATEATDPVTPHSESLPETTSTVRSTILYPLPNGNNNQLGIKIKEITKVEEIRITNPPKNEPLPTAKTPISVDTTAEAPRSTTQNPVASTEGSSEVNKLEDLDVHEEESTRDTFKSVRQTVTEEILLDKSSEDGNFTEISTTDEELVSFSSTPPADPQLYPSGGTMGDRVVIVDHNGKTKPITILGAEGLQLGGEDLDHIEVSSAPTSLSTNEIISPSSGDDATNDIFGVDTSSGTTELPGNEQERYEEDHEGESSNLYLIASTPLVESSGGEFTRSGQWHIQR</sequence>